<protein>
    <submittedName>
        <fullName evidence="6">WYL domain-containing transcriptional regulator</fullName>
    </submittedName>
</protein>
<keyword evidence="3" id="KW-0804">Transcription</keyword>
<dbReference type="InterPro" id="IPR018356">
    <property type="entry name" value="Tscrpt_reg_HTH_DeoR_CS"/>
</dbReference>
<dbReference type="AlphaFoldDB" id="A0A3M2LWS1"/>
<dbReference type="EMBL" id="RFFJ01000057">
    <property type="protein sequence ID" value="RMI40465.1"/>
    <property type="molecule type" value="Genomic_DNA"/>
</dbReference>
<organism evidence="6 7">
    <name type="scientific">Streptomyces triticirhizae</name>
    <dbReference type="NCBI Taxonomy" id="2483353"/>
    <lineage>
        <taxon>Bacteria</taxon>
        <taxon>Bacillati</taxon>
        <taxon>Actinomycetota</taxon>
        <taxon>Actinomycetes</taxon>
        <taxon>Kitasatosporales</taxon>
        <taxon>Streptomycetaceae</taxon>
        <taxon>Streptomyces</taxon>
    </lineage>
</organism>
<evidence type="ECO:0000259" key="5">
    <source>
        <dbReference type="PROSITE" id="PS51000"/>
    </source>
</evidence>
<dbReference type="InterPro" id="IPR001034">
    <property type="entry name" value="DeoR_HTH"/>
</dbReference>
<dbReference type="PROSITE" id="PS51000">
    <property type="entry name" value="HTH_DEOR_2"/>
    <property type="match status" value="1"/>
</dbReference>
<dbReference type="InterPro" id="IPR013196">
    <property type="entry name" value="HTH_11"/>
</dbReference>
<dbReference type="InterPro" id="IPR036388">
    <property type="entry name" value="WH-like_DNA-bd_sf"/>
</dbReference>
<name>A0A3M2LWS1_9ACTN</name>
<evidence type="ECO:0000313" key="7">
    <source>
        <dbReference type="Proteomes" id="UP000278673"/>
    </source>
</evidence>
<evidence type="ECO:0000256" key="1">
    <source>
        <dbReference type="ARBA" id="ARBA00023015"/>
    </source>
</evidence>
<dbReference type="PROSITE" id="PS52050">
    <property type="entry name" value="WYL"/>
    <property type="match status" value="1"/>
</dbReference>
<dbReference type="Gene3D" id="1.10.10.10">
    <property type="entry name" value="Winged helix-like DNA-binding domain superfamily/Winged helix DNA-binding domain"/>
    <property type="match status" value="1"/>
</dbReference>
<keyword evidence="1" id="KW-0805">Transcription regulation</keyword>
<comment type="caution">
    <text evidence="6">The sequence shown here is derived from an EMBL/GenBank/DDBJ whole genome shotgun (WGS) entry which is preliminary data.</text>
</comment>
<proteinExistence type="predicted"/>
<dbReference type="PANTHER" id="PTHR34580:SF3">
    <property type="entry name" value="PROTEIN PAFB"/>
    <property type="match status" value="1"/>
</dbReference>
<dbReference type="InterPro" id="IPR036390">
    <property type="entry name" value="WH_DNA-bd_sf"/>
</dbReference>
<reference evidence="6 7" key="1">
    <citation type="submission" date="2018-10" db="EMBL/GenBank/DDBJ databases">
        <title>Isolation, diversity and antifungal activity of actinobacteria from wheat.</title>
        <authorList>
            <person name="Han C."/>
        </authorList>
    </citation>
    <scope>NUCLEOTIDE SEQUENCE [LARGE SCALE GENOMIC DNA]</scope>
    <source>
        <strain evidence="6 7">NEAU-YY642</strain>
    </source>
</reference>
<dbReference type="Proteomes" id="UP000278673">
    <property type="component" value="Unassembled WGS sequence"/>
</dbReference>
<dbReference type="SUPFAM" id="SSF46785">
    <property type="entry name" value="Winged helix' DNA-binding domain"/>
    <property type="match status" value="1"/>
</dbReference>
<dbReference type="InterPro" id="IPR051534">
    <property type="entry name" value="CBASS_pafABC_assoc_protein"/>
</dbReference>
<keyword evidence="7" id="KW-1185">Reference proteome</keyword>
<accession>A0A3M2LWS1</accession>
<dbReference type="Pfam" id="PF08279">
    <property type="entry name" value="HTH_11"/>
    <property type="match status" value="1"/>
</dbReference>
<evidence type="ECO:0000256" key="2">
    <source>
        <dbReference type="ARBA" id="ARBA00023125"/>
    </source>
</evidence>
<keyword evidence="2" id="KW-0238">DNA-binding</keyword>
<dbReference type="PANTHER" id="PTHR34580">
    <property type="match status" value="1"/>
</dbReference>
<evidence type="ECO:0000256" key="4">
    <source>
        <dbReference type="SAM" id="MobiDB-lite"/>
    </source>
</evidence>
<gene>
    <name evidence="6" type="ORF">EBN88_12690</name>
</gene>
<dbReference type="InterPro" id="IPR026881">
    <property type="entry name" value="WYL_dom"/>
</dbReference>
<dbReference type="RefSeq" id="WP_122183957.1">
    <property type="nucleotide sequence ID" value="NZ_RFFJ01000057.1"/>
</dbReference>
<feature type="region of interest" description="Disordered" evidence="4">
    <location>
        <begin position="322"/>
        <end position="378"/>
    </location>
</feature>
<dbReference type="Pfam" id="PF13280">
    <property type="entry name" value="WYL"/>
    <property type="match status" value="1"/>
</dbReference>
<evidence type="ECO:0000313" key="6">
    <source>
        <dbReference type="EMBL" id="RMI40465.1"/>
    </source>
</evidence>
<dbReference type="PROSITE" id="PS00894">
    <property type="entry name" value="HTH_DEOR_1"/>
    <property type="match status" value="1"/>
</dbReference>
<dbReference type="GO" id="GO:0003677">
    <property type="term" value="F:DNA binding"/>
    <property type="evidence" value="ECO:0007669"/>
    <property type="project" value="UniProtKB-KW"/>
</dbReference>
<dbReference type="GO" id="GO:0003700">
    <property type="term" value="F:DNA-binding transcription factor activity"/>
    <property type="evidence" value="ECO:0007669"/>
    <property type="project" value="InterPro"/>
</dbReference>
<sequence length="378" mass="41848">MLETSARLLRLLSLLQTPREWSGPELAERLQVTTRTVRNDIDRLRRLGYPVDAVRGAVGGYRLGAGSSLPPLLLDDEEAVAVTVGLRTATAGAIEGIEESSLGALAKVEKVLPPRLRRRVGALSGFTVAVPARGGPPAVSPETLTTIAAACRDRERLRFDYLTHGADEPMRREAEPYRLVNWGRRWYLIAWDVAREDWRTFRVDRLTLKVPNGPRFAARPLPDEDVAGYVSRGVASAPRRVRARVVVNVPAEELTARLPASVGVVEPLDAGRSLLHTGADTAEQLVSWMGVLGADFEVLDAEPEIVEQLRRMRDRYARALTASTERADRREPEGRDGEAEQRNGDRPRDRNGEPETRRGRREERSEEPEGRNGDAAPG</sequence>
<feature type="domain" description="HTH deoR-type" evidence="5">
    <location>
        <begin position="4"/>
        <end position="59"/>
    </location>
</feature>
<evidence type="ECO:0000256" key="3">
    <source>
        <dbReference type="ARBA" id="ARBA00023163"/>
    </source>
</evidence>
<feature type="compositionally biased region" description="Basic and acidic residues" evidence="4">
    <location>
        <begin position="325"/>
        <end position="372"/>
    </location>
</feature>